<reference evidence="1" key="1">
    <citation type="submission" date="2023-07" db="EMBL/GenBank/DDBJ databases">
        <title>Sorghum-associated microbial communities from plants grown in Nebraska, USA.</title>
        <authorList>
            <person name="Schachtman D."/>
        </authorList>
    </citation>
    <scope>NUCLEOTIDE SEQUENCE</scope>
    <source>
        <strain evidence="1">DS3315</strain>
    </source>
</reference>
<dbReference type="Proteomes" id="UP001224845">
    <property type="component" value="Unassembled WGS sequence"/>
</dbReference>
<name>A0AAW8EIA4_VARPD</name>
<sequence>MQIGVDAGLPTMRRSMERPTLRRMSAATGANTTQEASGMADFYKRSLVRVIDFSCDARARRLFRAFPLGADVATAMRQELLELHAGRARRQALRQATDAEDLQYVRADLPRNVLCPTGR</sequence>
<evidence type="ECO:0000313" key="1">
    <source>
        <dbReference type="EMBL" id="MDP9971736.1"/>
    </source>
</evidence>
<comment type="caution">
    <text evidence="1">The sequence shown here is derived from an EMBL/GenBank/DDBJ whole genome shotgun (WGS) entry which is preliminary data.</text>
</comment>
<accession>A0AAW8EIA4</accession>
<evidence type="ECO:0000313" key="2">
    <source>
        <dbReference type="Proteomes" id="UP001224845"/>
    </source>
</evidence>
<proteinExistence type="predicted"/>
<dbReference type="AlphaFoldDB" id="A0AAW8EIA4"/>
<dbReference type="EMBL" id="JAUSRV010000007">
    <property type="protein sequence ID" value="MDP9971736.1"/>
    <property type="molecule type" value="Genomic_DNA"/>
</dbReference>
<gene>
    <name evidence="1" type="ORF">J2W39_002978</name>
</gene>
<protein>
    <submittedName>
        <fullName evidence="1">Uncharacterized protein</fullName>
    </submittedName>
</protein>
<organism evidence="1 2">
    <name type="scientific">Variovorax paradoxus</name>
    <dbReference type="NCBI Taxonomy" id="34073"/>
    <lineage>
        <taxon>Bacteria</taxon>
        <taxon>Pseudomonadati</taxon>
        <taxon>Pseudomonadota</taxon>
        <taxon>Betaproteobacteria</taxon>
        <taxon>Burkholderiales</taxon>
        <taxon>Comamonadaceae</taxon>
        <taxon>Variovorax</taxon>
    </lineage>
</organism>
<dbReference type="RefSeq" id="WP_307594272.1">
    <property type="nucleotide sequence ID" value="NZ_JAUSRV010000007.1"/>
</dbReference>